<keyword evidence="2" id="KW-0378">Hydrolase</keyword>
<dbReference type="GO" id="GO:0016787">
    <property type="term" value="F:hydrolase activity"/>
    <property type="evidence" value="ECO:0007669"/>
    <property type="project" value="UniProtKB-KW"/>
</dbReference>
<dbReference type="InterPro" id="IPR050266">
    <property type="entry name" value="AB_hydrolase_sf"/>
</dbReference>
<dbReference type="GO" id="GO:0016020">
    <property type="term" value="C:membrane"/>
    <property type="evidence" value="ECO:0007669"/>
    <property type="project" value="TreeGrafter"/>
</dbReference>
<dbReference type="InterPro" id="IPR000073">
    <property type="entry name" value="AB_hydrolase_1"/>
</dbReference>
<reference evidence="2 3" key="1">
    <citation type="submission" date="2017-12" db="EMBL/GenBank/DDBJ databases">
        <title>Draft Genome sequences of multiple microbial strains isolated from spacecraft associated surfaces.</title>
        <authorList>
            <person name="Seuylemezian A."/>
            <person name="Vaishampayan P."/>
            <person name="Venkateswaran K."/>
        </authorList>
    </citation>
    <scope>NUCLEOTIDE SEQUENCE [LARGE SCALE GENOMIC DNA]</scope>
    <source>
        <strain evidence="2 3">2P01AA</strain>
    </source>
</reference>
<organism evidence="2 3">
    <name type="scientific">Acinetobacter proteolyticus</name>
    <dbReference type="NCBI Taxonomy" id="1776741"/>
    <lineage>
        <taxon>Bacteria</taxon>
        <taxon>Pseudomonadati</taxon>
        <taxon>Pseudomonadota</taxon>
        <taxon>Gammaproteobacteria</taxon>
        <taxon>Moraxellales</taxon>
        <taxon>Moraxellaceae</taxon>
        <taxon>Acinetobacter</taxon>
    </lineage>
</organism>
<feature type="domain" description="AB hydrolase-1" evidence="1">
    <location>
        <begin position="29"/>
        <end position="268"/>
    </location>
</feature>
<dbReference type="InterPro" id="IPR000639">
    <property type="entry name" value="Epox_hydrolase-like"/>
</dbReference>
<evidence type="ECO:0000313" key="2">
    <source>
        <dbReference type="EMBL" id="PKF31063.1"/>
    </source>
</evidence>
<dbReference type="Gene3D" id="3.40.50.1820">
    <property type="entry name" value="alpha/beta hydrolase"/>
    <property type="match status" value="1"/>
</dbReference>
<name>A0A2N0W9C8_9GAMM</name>
<evidence type="ECO:0000313" key="3">
    <source>
        <dbReference type="Proteomes" id="UP000233553"/>
    </source>
</evidence>
<dbReference type="Pfam" id="PF00561">
    <property type="entry name" value="Abhydrolase_1"/>
    <property type="match status" value="1"/>
</dbReference>
<gene>
    <name evidence="2" type="ORF">CW311_20990</name>
</gene>
<dbReference type="PRINTS" id="PR00412">
    <property type="entry name" value="EPOXHYDRLASE"/>
</dbReference>
<proteinExistence type="predicted"/>
<dbReference type="PANTHER" id="PTHR43798">
    <property type="entry name" value="MONOACYLGLYCEROL LIPASE"/>
    <property type="match status" value="1"/>
</dbReference>
<sequence length="286" mass="31373">MTNTHTLTSQVVKFGQRQIFLSEQGEGFPILMLHGGGPGASGLSNYSKNIDALAEKYRVLIPDMQGYGQSSKGVNRDDPFGDLADAMLGLLDQLKIKQVHIIGNSLGGACGLRMALEQPERVASLILMGPGGINTTKGLPTKGLNCLLNYYGGKGPSMDKLRTFIREYLVFDGSQVPESVIRERFQASIDPDVVAAPPLRRPTGLKGAIRMDFTRDSRLKKCKVPTLVVWGANDLVNRPSGALTLQKIMPNCDVYLFANTGHWVQWERADEFNQLSLDFFARQAMA</sequence>
<dbReference type="InterPro" id="IPR029058">
    <property type="entry name" value="AB_hydrolase_fold"/>
</dbReference>
<accession>A0A2N0W9C8</accession>
<dbReference type="SUPFAM" id="SSF53474">
    <property type="entry name" value="alpha/beta-Hydrolases"/>
    <property type="match status" value="1"/>
</dbReference>
<comment type="caution">
    <text evidence="2">The sequence shown here is derived from an EMBL/GenBank/DDBJ whole genome shotgun (WGS) entry which is preliminary data.</text>
</comment>
<dbReference type="PANTHER" id="PTHR43798:SF33">
    <property type="entry name" value="HYDROLASE, PUTATIVE (AFU_ORTHOLOGUE AFUA_2G14860)-RELATED"/>
    <property type="match status" value="1"/>
</dbReference>
<dbReference type="AlphaFoldDB" id="A0A2N0W9C8"/>
<dbReference type="RefSeq" id="WP_101237743.1">
    <property type="nucleotide sequence ID" value="NZ_PISJ01000030.1"/>
</dbReference>
<dbReference type="Proteomes" id="UP000233553">
    <property type="component" value="Unassembled WGS sequence"/>
</dbReference>
<evidence type="ECO:0000259" key="1">
    <source>
        <dbReference type="Pfam" id="PF00561"/>
    </source>
</evidence>
<protein>
    <submittedName>
        <fullName evidence="2">2-hydroxy-6-ketonona-2,4-dienedioic acid hydrolase</fullName>
    </submittedName>
</protein>
<dbReference type="EMBL" id="PISJ01000030">
    <property type="protein sequence ID" value="PKF31063.1"/>
    <property type="molecule type" value="Genomic_DNA"/>
</dbReference>
<dbReference type="PRINTS" id="PR00111">
    <property type="entry name" value="ABHYDROLASE"/>
</dbReference>